<feature type="signal peptide" evidence="2">
    <location>
        <begin position="1"/>
        <end position="23"/>
    </location>
</feature>
<dbReference type="Proteomes" id="UP001431449">
    <property type="component" value="Unassembled WGS sequence"/>
</dbReference>
<feature type="chain" id="PRO_5045641254" evidence="2">
    <location>
        <begin position="24"/>
        <end position="151"/>
    </location>
</feature>
<reference evidence="3" key="1">
    <citation type="submission" date="2022-04" db="EMBL/GenBank/DDBJ databases">
        <title>Lysobacter sp. CAU 1642 isolated from sea sand.</title>
        <authorList>
            <person name="Kim W."/>
        </authorList>
    </citation>
    <scope>NUCLEOTIDE SEQUENCE</scope>
    <source>
        <strain evidence="3">CAU 1642</strain>
    </source>
</reference>
<keyword evidence="4" id="KW-1185">Reference proteome</keyword>
<evidence type="ECO:0000256" key="2">
    <source>
        <dbReference type="SAM" id="SignalP"/>
    </source>
</evidence>
<feature type="region of interest" description="Disordered" evidence="1">
    <location>
        <begin position="48"/>
        <end position="78"/>
    </location>
</feature>
<dbReference type="InterPro" id="IPR010752">
    <property type="entry name" value="DUF1329"/>
</dbReference>
<feature type="non-terminal residue" evidence="3">
    <location>
        <position position="151"/>
    </location>
</feature>
<keyword evidence="2" id="KW-0732">Signal</keyword>
<protein>
    <submittedName>
        <fullName evidence="3">DUF1329 domain-containing protein</fullName>
    </submittedName>
</protein>
<accession>A0ABT0GBX6</accession>
<comment type="caution">
    <text evidence="3">The sequence shown here is derived from an EMBL/GenBank/DDBJ whole genome shotgun (WGS) entry which is preliminary data.</text>
</comment>
<evidence type="ECO:0000313" key="3">
    <source>
        <dbReference type="EMBL" id="MCK7592046.1"/>
    </source>
</evidence>
<proteinExistence type="predicted"/>
<evidence type="ECO:0000256" key="1">
    <source>
        <dbReference type="SAM" id="MobiDB-lite"/>
    </source>
</evidence>
<organism evidence="3 4">
    <name type="scientific">Pseudomarimonas salicorniae</name>
    <dbReference type="NCBI Taxonomy" id="2933270"/>
    <lineage>
        <taxon>Bacteria</taxon>
        <taxon>Pseudomonadati</taxon>
        <taxon>Pseudomonadota</taxon>
        <taxon>Gammaproteobacteria</taxon>
        <taxon>Lysobacterales</taxon>
        <taxon>Lysobacteraceae</taxon>
        <taxon>Pseudomarimonas</taxon>
    </lineage>
</organism>
<sequence length="151" mass="16040">MKRDHAGRLAMAIVLCLPLAAEAKVSAAEAAKLGKELTPVGAEKAGNGSTIPAWEGGITKPPAGFTKGGHHPDPFAADKPTLTITAANYKQHADKLSVGQQAMFERYPEYRMPVYPTRRSASFPQRIYDFTMKNATTAELVADGDGIANAA</sequence>
<dbReference type="Pfam" id="PF07044">
    <property type="entry name" value="DUF1329"/>
    <property type="match status" value="1"/>
</dbReference>
<gene>
    <name evidence="3" type="ORF">M0G41_00005</name>
</gene>
<dbReference type="EMBL" id="JALNMH010000001">
    <property type="protein sequence ID" value="MCK7592046.1"/>
    <property type="molecule type" value="Genomic_DNA"/>
</dbReference>
<name>A0ABT0GBX6_9GAMM</name>
<evidence type="ECO:0000313" key="4">
    <source>
        <dbReference type="Proteomes" id="UP001431449"/>
    </source>
</evidence>
<dbReference type="RefSeq" id="WP_248203946.1">
    <property type="nucleotide sequence ID" value="NZ_JALNMH010000001.1"/>
</dbReference>